<name>A0ABP9FMR9_9ACTN</name>
<proteinExistence type="predicted"/>
<evidence type="ECO:0000256" key="1">
    <source>
        <dbReference type="SAM" id="Phobius"/>
    </source>
</evidence>
<keyword evidence="1" id="KW-1133">Transmembrane helix</keyword>
<feature type="transmembrane region" description="Helical" evidence="1">
    <location>
        <begin position="60"/>
        <end position="84"/>
    </location>
</feature>
<keyword evidence="1" id="KW-0812">Transmembrane</keyword>
<feature type="transmembrane region" description="Helical" evidence="1">
    <location>
        <begin position="37"/>
        <end position="54"/>
    </location>
</feature>
<evidence type="ECO:0000313" key="3">
    <source>
        <dbReference type="Proteomes" id="UP001501521"/>
    </source>
</evidence>
<accession>A0ABP9FMR9</accession>
<gene>
    <name evidence="2" type="ORF">GCM10025789_30980</name>
</gene>
<protein>
    <submittedName>
        <fullName evidence="2">Uncharacterized protein</fullName>
    </submittedName>
</protein>
<evidence type="ECO:0000313" key="2">
    <source>
        <dbReference type="EMBL" id="GAA4909604.1"/>
    </source>
</evidence>
<sequence length="188" mass="20271">MIAQPAPCPGTQPYNRRTGAQLAWWVTREHLKKPSTSLLAAATAAAIATVAWPLGSAPVIALLVAGLAVFYLLVAAGTIAAHLATLRRWKRSGWLVGYFTAHASQLVHPDNGQWVLSEHHARRRGPGWGAQLRAVVWPHLAREADRAGVVVRTATKVPALANQYLRDMPGLHVEDEAGGVIRLVRDPG</sequence>
<keyword evidence="1" id="KW-0472">Membrane</keyword>
<reference evidence="3" key="1">
    <citation type="journal article" date="2019" name="Int. J. Syst. Evol. Microbiol.">
        <title>The Global Catalogue of Microorganisms (GCM) 10K type strain sequencing project: providing services to taxonomists for standard genome sequencing and annotation.</title>
        <authorList>
            <consortium name="The Broad Institute Genomics Platform"/>
            <consortium name="The Broad Institute Genome Sequencing Center for Infectious Disease"/>
            <person name="Wu L."/>
            <person name="Ma J."/>
        </authorList>
    </citation>
    <scope>NUCLEOTIDE SEQUENCE [LARGE SCALE GENOMIC DNA]</scope>
    <source>
        <strain evidence="3">JCM 19125</strain>
    </source>
</reference>
<dbReference type="Proteomes" id="UP001501521">
    <property type="component" value="Unassembled WGS sequence"/>
</dbReference>
<comment type="caution">
    <text evidence="2">The sequence shown here is derived from an EMBL/GenBank/DDBJ whole genome shotgun (WGS) entry which is preliminary data.</text>
</comment>
<organism evidence="2 3">
    <name type="scientific">Tessaracoccus lubricantis</name>
    <dbReference type="NCBI Taxonomy" id="545543"/>
    <lineage>
        <taxon>Bacteria</taxon>
        <taxon>Bacillati</taxon>
        <taxon>Actinomycetota</taxon>
        <taxon>Actinomycetes</taxon>
        <taxon>Propionibacteriales</taxon>
        <taxon>Propionibacteriaceae</taxon>
        <taxon>Tessaracoccus</taxon>
    </lineage>
</organism>
<dbReference type="EMBL" id="BAABLV010000066">
    <property type="protein sequence ID" value="GAA4909604.1"/>
    <property type="molecule type" value="Genomic_DNA"/>
</dbReference>
<keyword evidence="3" id="KW-1185">Reference proteome</keyword>